<dbReference type="SUPFAM" id="SSF54909">
    <property type="entry name" value="Dimeric alpha+beta barrel"/>
    <property type="match status" value="1"/>
</dbReference>
<dbReference type="PROSITE" id="PS50956">
    <property type="entry name" value="HTH_ASNC_2"/>
    <property type="match status" value="1"/>
</dbReference>
<feature type="domain" description="HTH asnC-type" evidence="4">
    <location>
        <begin position="5"/>
        <end position="66"/>
    </location>
</feature>
<accession>A0ABQ6K4L5</accession>
<dbReference type="Proteomes" id="UP001157034">
    <property type="component" value="Unassembled WGS sequence"/>
</dbReference>
<dbReference type="PANTHER" id="PTHR30154:SF54">
    <property type="entry name" value="POSSIBLE TRANSCRIPTIONAL REGULATORY PROTEIN (PROBABLY LRP_ASNC-FAMILY)"/>
    <property type="match status" value="1"/>
</dbReference>
<name>A0ABQ6K4L5_9MICO</name>
<dbReference type="InterPro" id="IPR000485">
    <property type="entry name" value="AsnC-type_HTH_dom"/>
</dbReference>
<dbReference type="EMBL" id="BSVB01000001">
    <property type="protein sequence ID" value="GMA95576.1"/>
    <property type="molecule type" value="Genomic_DNA"/>
</dbReference>
<sequence length="153" mass="16569">MRRDPDAIDRRLLELLRDDARMPNARLAAEVGLAPSSCLARVRALVDAGVIAGFHAQLDPRALGLGLEALISVNIRSGARQTIAAFAEEVRALPEVTQVYFLGGAEDFILDVATRDSDHLREFVVENLSSHPSVASTRTSVVFEHTTPGLRIG</sequence>
<evidence type="ECO:0000259" key="4">
    <source>
        <dbReference type="PROSITE" id="PS50956"/>
    </source>
</evidence>
<dbReference type="InterPro" id="IPR019888">
    <property type="entry name" value="Tscrpt_reg_AsnC-like"/>
</dbReference>
<dbReference type="SMART" id="SM00344">
    <property type="entry name" value="HTH_ASNC"/>
    <property type="match status" value="1"/>
</dbReference>
<reference evidence="6" key="1">
    <citation type="journal article" date="2019" name="Int. J. Syst. Evol. Microbiol.">
        <title>The Global Catalogue of Microorganisms (GCM) 10K type strain sequencing project: providing services to taxonomists for standard genome sequencing and annotation.</title>
        <authorList>
            <consortium name="The Broad Institute Genomics Platform"/>
            <consortium name="The Broad Institute Genome Sequencing Center for Infectious Disease"/>
            <person name="Wu L."/>
            <person name="Ma J."/>
        </authorList>
    </citation>
    <scope>NUCLEOTIDE SEQUENCE [LARGE SCALE GENOMIC DNA]</scope>
    <source>
        <strain evidence="6">NBRC 108894</strain>
    </source>
</reference>
<evidence type="ECO:0000256" key="1">
    <source>
        <dbReference type="ARBA" id="ARBA00023015"/>
    </source>
</evidence>
<evidence type="ECO:0000313" key="5">
    <source>
        <dbReference type="EMBL" id="GMA95576.1"/>
    </source>
</evidence>
<dbReference type="InterPro" id="IPR019887">
    <property type="entry name" value="Tscrpt_reg_AsnC/Lrp_C"/>
</dbReference>
<dbReference type="SUPFAM" id="SSF46785">
    <property type="entry name" value="Winged helix' DNA-binding domain"/>
    <property type="match status" value="1"/>
</dbReference>
<keyword evidence="1" id="KW-0805">Transcription regulation</keyword>
<organism evidence="5 6">
    <name type="scientific">Pseudolysinimonas kribbensis</name>
    <dbReference type="NCBI Taxonomy" id="433641"/>
    <lineage>
        <taxon>Bacteria</taxon>
        <taxon>Bacillati</taxon>
        <taxon>Actinomycetota</taxon>
        <taxon>Actinomycetes</taxon>
        <taxon>Micrococcales</taxon>
        <taxon>Microbacteriaceae</taxon>
        <taxon>Pseudolysinimonas</taxon>
    </lineage>
</organism>
<dbReference type="InterPro" id="IPR036388">
    <property type="entry name" value="WH-like_DNA-bd_sf"/>
</dbReference>
<dbReference type="PRINTS" id="PR00033">
    <property type="entry name" value="HTHASNC"/>
</dbReference>
<protein>
    <submittedName>
        <fullName evidence="5">AsnC family transcriptional regulator</fullName>
    </submittedName>
</protein>
<dbReference type="InterPro" id="IPR036390">
    <property type="entry name" value="WH_DNA-bd_sf"/>
</dbReference>
<dbReference type="Gene3D" id="1.10.10.10">
    <property type="entry name" value="Winged helix-like DNA-binding domain superfamily/Winged helix DNA-binding domain"/>
    <property type="match status" value="1"/>
</dbReference>
<evidence type="ECO:0000256" key="2">
    <source>
        <dbReference type="ARBA" id="ARBA00023125"/>
    </source>
</evidence>
<dbReference type="RefSeq" id="WP_284254321.1">
    <property type="nucleotide sequence ID" value="NZ_BSVB01000001.1"/>
</dbReference>
<dbReference type="Gene3D" id="3.30.70.920">
    <property type="match status" value="1"/>
</dbReference>
<dbReference type="PANTHER" id="PTHR30154">
    <property type="entry name" value="LEUCINE-RESPONSIVE REGULATORY PROTEIN"/>
    <property type="match status" value="1"/>
</dbReference>
<dbReference type="Pfam" id="PF01037">
    <property type="entry name" value="AsnC_trans_reg"/>
    <property type="match status" value="1"/>
</dbReference>
<keyword evidence="6" id="KW-1185">Reference proteome</keyword>
<evidence type="ECO:0000313" key="6">
    <source>
        <dbReference type="Proteomes" id="UP001157034"/>
    </source>
</evidence>
<comment type="caution">
    <text evidence="5">The sequence shown here is derived from an EMBL/GenBank/DDBJ whole genome shotgun (WGS) entry which is preliminary data.</text>
</comment>
<proteinExistence type="predicted"/>
<keyword evidence="3" id="KW-0804">Transcription</keyword>
<dbReference type="InterPro" id="IPR011008">
    <property type="entry name" value="Dimeric_a/b-barrel"/>
</dbReference>
<dbReference type="Pfam" id="PF13412">
    <property type="entry name" value="HTH_24"/>
    <property type="match status" value="1"/>
</dbReference>
<evidence type="ECO:0000256" key="3">
    <source>
        <dbReference type="ARBA" id="ARBA00023163"/>
    </source>
</evidence>
<keyword evidence="2" id="KW-0238">DNA-binding</keyword>
<gene>
    <name evidence="5" type="ORF">GCM10025881_24000</name>
</gene>